<name>A0A4P7NRG5_PYROR</name>
<dbReference type="Proteomes" id="UP000294847">
    <property type="component" value="Chromosome 6"/>
</dbReference>
<organism evidence="1 2">
    <name type="scientific">Pyricularia oryzae</name>
    <name type="common">Rice blast fungus</name>
    <name type="synonym">Magnaporthe oryzae</name>
    <dbReference type="NCBI Taxonomy" id="318829"/>
    <lineage>
        <taxon>Eukaryota</taxon>
        <taxon>Fungi</taxon>
        <taxon>Dikarya</taxon>
        <taxon>Ascomycota</taxon>
        <taxon>Pezizomycotina</taxon>
        <taxon>Sordariomycetes</taxon>
        <taxon>Sordariomycetidae</taxon>
        <taxon>Magnaporthales</taxon>
        <taxon>Pyriculariaceae</taxon>
        <taxon>Pyricularia</taxon>
    </lineage>
</organism>
<proteinExistence type="predicted"/>
<accession>A0A4P7NRG5</accession>
<protein>
    <submittedName>
        <fullName evidence="1">Uncharacterized protein</fullName>
    </submittedName>
</protein>
<gene>
    <name evidence="1" type="ORF">PoMZ_06590</name>
</gene>
<dbReference type="EMBL" id="CP034209">
    <property type="protein sequence ID" value="QBZ64889.1"/>
    <property type="molecule type" value="Genomic_DNA"/>
</dbReference>
<reference evidence="1 2" key="1">
    <citation type="journal article" date="2019" name="Mol. Biol. Evol.">
        <title>Blast fungal genomes show frequent chromosomal changes, gene gains and losses, and effector gene turnover.</title>
        <authorList>
            <person name="Gomez Luciano L.B."/>
            <person name="Jason Tsai I."/>
            <person name="Chuma I."/>
            <person name="Tosa Y."/>
            <person name="Chen Y.H."/>
            <person name="Li J.Y."/>
            <person name="Li M.Y."/>
            <person name="Jade Lu M.Y."/>
            <person name="Nakayashiki H."/>
            <person name="Li W.H."/>
        </authorList>
    </citation>
    <scope>NUCLEOTIDE SEQUENCE [LARGE SCALE GENOMIC DNA]</scope>
    <source>
        <strain evidence="1">MZ5-1-6</strain>
    </source>
</reference>
<dbReference type="AlphaFoldDB" id="A0A4P7NRG5"/>
<evidence type="ECO:0000313" key="2">
    <source>
        <dbReference type="Proteomes" id="UP000294847"/>
    </source>
</evidence>
<sequence length="49" mass="5686">MFLIGSRYGGRVSWQTGAIFYQRPQHFRNGYQPAGTKHAMEDVLQQKQT</sequence>
<evidence type="ECO:0000313" key="1">
    <source>
        <dbReference type="EMBL" id="QBZ64889.1"/>
    </source>
</evidence>